<dbReference type="KEGG" id="phs:C2L64_46815"/>
<accession>A0AAN1JKD1</accession>
<organism evidence="1 3">
    <name type="scientific">Paraburkholderia hospita</name>
    <dbReference type="NCBI Taxonomy" id="169430"/>
    <lineage>
        <taxon>Bacteria</taxon>
        <taxon>Pseudomonadati</taxon>
        <taxon>Pseudomonadota</taxon>
        <taxon>Betaproteobacteria</taxon>
        <taxon>Burkholderiales</taxon>
        <taxon>Burkholderiaceae</taxon>
        <taxon>Paraburkholderia</taxon>
    </lineage>
</organism>
<proteinExistence type="predicted"/>
<dbReference type="EMBL" id="CP026108">
    <property type="protein sequence ID" value="AUT75821.1"/>
    <property type="molecule type" value="Genomic_DNA"/>
</dbReference>
<sequence length="76" mass="8099">MLRADLLGAGPKSEGHAAIRFHGLLHGLAIQRPDASRIEAPASTVPASNSVRDNGALVRVLANLVLRTHEELAHVY</sequence>
<gene>
    <name evidence="1" type="ORF">C2L64_45505</name>
    <name evidence="2" type="ORF">C2L64_46815</name>
</gene>
<evidence type="ECO:0000313" key="3">
    <source>
        <dbReference type="Proteomes" id="UP000236649"/>
    </source>
</evidence>
<evidence type="ECO:0000313" key="2">
    <source>
        <dbReference type="EMBL" id="AUT75821.1"/>
    </source>
</evidence>
<dbReference type="AlphaFoldDB" id="A0AAN1JKD1"/>
<name>A0AAN1JKD1_9BURK</name>
<dbReference type="Proteomes" id="UP000236649">
    <property type="component" value="Chromosome 4"/>
</dbReference>
<reference evidence="1 3" key="1">
    <citation type="submission" date="2018-01" db="EMBL/GenBank/DDBJ databases">
        <title>Species boundaries and ecological features among Paraburkholderia terrae DSMZ17804T, P. hospita DSMZ17164T and P. caribensis DSMZ13236T.</title>
        <authorList>
            <person name="Pratama A.A."/>
        </authorList>
    </citation>
    <scope>NUCLEOTIDE SEQUENCE [LARGE SCALE GENOMIC DNA]</scope>
    <source>
        <strain evidence="1 3">DSM 17164</strain>
    </source>
</reference>
<evidence type="ECO:0000313" key="1">
    <source>
        <dbReference type="EMBL" id="AUT75620.1"/>
    </source>
</evidence>
<protein>
    <submittedName>
        <fullName evidence="1">Uncharacterized protein</fullName>
    </submittedName>
</protein>
<dbReference type="KEGG" id="phs:C2L64_45505"/>
<dbReference type="EMBL" id="CP026108">
    <property type="protein sequence ID" value="AUT75620.1"/>
    <property type="molecule type" value="Genomic_DNA"/>
</dbReference>